<keyword evidence="2" id="KW-1185">Reference proteome</keyword>
<organism evidence="1 2">
    <name type="scientific">Emticicia soli</name>
    <dbReference type="NCBI Taxonomy" id="2027878"/>
    <lineage>
        <taxon>Bacteria</taxon>
        <taxon>Pseudomonadati</taxon>
        <taxon>Bacteroidota</taxon>
        <taxon>Cytophagia</taxon>
        <taxon>Cytophagales</taxon>
        <taxon>Leadbetterellaceae</taxon>
        <taxon>Emticicia</taxon>
    </lineage>
</organism>
<dbReference type="EMBL" id="JBHULC010000004">
    <property type="protein sequence ID" value="MFD2520225.1"/>
    <property type="molecule type" value="Genomic_DNA"/>
</dbReference>
<name>A0ABW5J5K5_9BACT</name>
<accession>A0ABW5J5K5</accession>
<evidence type="ECO:0000313" key="1">
    <source>
        <dbReference type="EMBL" id="MFD2520225.1"/>
    </source>
</evidence>
<dbReference type="RefSeq" id="WP_340235637.1">
    <property type="nucleotide sequence ID" value="NZ_JBBEWC010000004.1"/>
</dbReference>
<gene>
    <name evidence="1" type="ORF">ACFSR2_04970</name>
</gene>
<dbReference type="Proteomes" id="UP001597510">
    <property type="component" value="Unassembled WGS sequence"/>
</dbReference>
<protein>
    <submittedName>
        <fullName evidence="1">Uncharacterized protein</fullName>
    </submittedName>
</protein>
<evidence type="ECO:0000313" key="2">
    <source>
        <dbReference type="Proteomes" id="UP001597510"/>
    </source>
</evidence>
<proteinExistence type="predicted"/>
<comment type="caution">
    <text evidence="1">The sequence shown here is derived from an EMBL/GenBank/DDBJ whole genome shotgun (WGS) entry which is preliminary data.</text>
</comment>
<sequence>MNSNLFIIELKKINCFLRILVNDIPVFSHMGAKVLEMKIPINQFLINGSNNIEIVVLPSMDNATISDNTICKISIKNTNKDLPILEYSTPDFSGKSEKYFDKKIEFSLTISKNPYFINTPDLNESFEQEIYNFYKKIWDICNRKQVTEFFELHEFKDLEIAAYYNLTYRERVDDLRPVFERILADKEMKLQPLDFSKFKITYYHNNKIVTIEDDLNNPVIYFESNDDQVTSKFKIPVFLCLNETKQLIIIR</sequence>
<reference evidence="2" key="1">
    <citation type="journal article" date="2019" name="Int. J. Syst. Evol. Microbiol.">
        <title>The Global Catalogue of Microorganisms (GCM) 10K type strain sequencing project: providing services to taxonomists for standard genome sequencing and annotation.</title>
        <authorList>
            <consortium name="The Broad Institute Genomics Platform"/>
            <consortium name="The Broad Institute Genome Sequencing Center for Infectious Disease"/>
            <person name="Wu L."/>
            <person name="Ma J."/>
        </authorList>
    </citation>
    <scope>NUCLEOTIDE SEQUENCE [LARGE SCALE GENOMIC DNA]</scope>
    <source>
        <strain evidence="2">KCTC 52344</strain>
    </source>
</reference>